<reference evidence="2" key="1">
    <citation type="journal article" date="2016" name="Nature">
        <title>Genome evolution in the allotetraploid frog Xenopus laevis.</title>
        <authorList>
            <person name="Session A.M."/>
            <person name="Uno Y."/>
            <person name="Kwon T."/>
            <person name="Chapman J.A."/>
            <person name="Toyoda A."/>
            <person name="Takahashi S."/>
            <person name="Fukui A."/>
            <person name="Hikosaka A."/>
            <person name="Suzuki A."/>
            <person name="Kondo M."/>
            <person name="van Heeringen S.J."/>
            <person name="Quigley I."/>
            <person name="Heinz S."/>
            <person name="Ogino H."/>
            <person name="Ochi H."/>
            <person name="Hellsten U."/>
            <person name="Lyons J.B."/>
            <person name="Simakov O."/>
            <person name="Putnam N."/>
            <person name="Stites J."/>
            <person name="Kuroki Y."/>
            <person name="Tanaka T."/>
            <person name="Michiue T."/>
            <person name="Watanabe M."/>
            <person name="Bogdanovic O."/>
            <person name="Lister R."/>
            <person name="Georgiou G."/>
            <person name="Paranjpe S.S."/>
            <person name="van Kruijsbergen I."/>
            <person name="Shu S."/>
            <person name="Carlson J."/>
            <person name="Kinoshita T."/>
            <person name="Ohta Y."/>
            <person name="Mawaribuchi S."/>
            <person name="Jenkins J."/>
            <person name="Grimwood J."/>
            <person name="Schmutz J."/>
            <person name="Mitros T."/>
            <person name="Mozaffari S.V."/>
            <person name="Suzuki Y."/>
            <person name="Haramoto Y."/>
            <person name="Yamamoto T.S."/>
            <person name="Takagi C."/>
            <person name="Heald R."/>
            <person name="Miller K."/>
            <person name="Haudenschild C."/>
            <person name="Kitzman J."/>
            <person name="Nakayama T."/>
            <person name="Izutsu Y."/>
            <person name="Robert J."/>
            <person name="Fortriede J."/>
            <person name="Burns K."/>
            <person name="Lotay V."/>
            <person name="Karimi K."/>
            <person name="Yasuoka Y."/>
            <person name="Dichmann D.S."/>
            <person name="Flajnik M.F."/>
            <person name="Houston D.W."/>
            <person name="Shendure J."/>
            <person name="DuPasquier L."/>
            <person name="Vize P.D."/>
            <person name="Zorn A.M."/>
            <person name="Ito M."/>
            <person name="Marcotte E.M."/>
            <person name="Wallingford J.B."/>
            <person name="Ito Y."/>
            <person name="Asashima M."/>
            <person name="Ueno N."/>
            <person name="Matsuda Y."/>
            <person name="Veenstra G.J."/>
            <person name="Fujiyama A."/>
            <person name="Harland R.M."/>
            <person name="Taira M."/>
            <person name="Rokhsar D.S."/>
        </authorList>
    </citation>
    <scope>NUCLEOTIDE SEQUENCE [LARGE SCALE GENOMIC DNA]</scope>
    <source>
        <strain evidence="2">J</strain>
    </source>
</reference>
<evidence type="ECO:0000313" key="2">
    <source>
        <dbReference type="Proteomes" id="UP000694892"/>
    </source>
</evidence>
<sequence>MASANPGLLPLLGTVFTGAGVSFLDAGDHSWMPANILGDYSWTLVTILGCRRLFLGAGDHFCAYTRVYMVELLWLIKIKCYVTAHKGALQTAVQCKHSLNCSFVCSQVTVFCYLSILEAKRRKQCNARCKGSTKESTVYYGRG</sequence>
<accession>A0A974HNI5</accession>
<gene>
    <name evidence="1" type="ORF">XELAEV_18022816mg</name>
</gene>
<dbReference type="AlphaFoldDB" id="A0A974HNI5"/>
<evidence type="ECO:0000313" key="1">
    <source>
        <dbReference type="EMBL" id="OCT84662.1"/>
    </source>
</evidence>
<dbReference type="EMBL" id="CM004472">
    <property type="protein sequence ID" value="OCT84662.1"/>
    <property type="molecule type" value="Genomic_DNA"/>
</dbReference>
<proteinExistence type="predicted"/>
<dbReference type="Proteomes" id="UP000694892">
    <property type="component" value="Chromosome 4L"/>
</dbReference>
<protein>
    <submittedName>
        <fullName evidence="1">Uncharacterized protein</fullName>
    </submittedName>
</protein>
<organism evidence="1 2">
    <name type="scientific">Xenopus laevis</name>
    <name type="common">African clawed frog</name>
    <dbReference type="NCBI Taxonomy" id="8355"/>
    <lineage>
        <taxon>Eukaryota</taxon>
        <taxon>Metazoa</taxon>
        <taxon>Chordata</taxon>
        <taxon>Craniata</taxon>
        <taxon>Vertebrata</taxon>
        <taxon>Euteleostomi</taxon>
        <taxon>Amphibia</taxon>
        <taxon>Batrachia</taxon>
        <taxon>Anura</taxon>
        <taxon>Pipoidea</taxon>
        <taxon>Pipidae</taxon>
        <taxon>Xenopodinae</taxon>
        <taxon>Xenopus</taxon>
        <taxon>Xenopus</taxon>
    </lineage>
</organism>
<name>A0A974HNI5_XENLA</name>